<feature type="region of interest" description="Disordered" evidence="2">
    <location>
        <begin position="88"/>
        <end position="112"/>
    </location>
</feature>
<dbReference type="RefSeq" id="WP_413271621.1">
    <property type="nucleotide sequence ID" value="NZ_JBHFNQ010000127.1"/>
</dbReference>
<reference evidence="3 4" key="1">
    <citation type="submission" date="2024-09" db="EMBL/GenBank/DDBJ databases">
        <title>Floridaenema gen nov. (Aerosakkonemataceae, Aerosakkonematales ord. nov., Cyanobacteria) from benthic tropical and subtropical fresh waters, with the description of four new species.</title>
        <authorList>
            <person name="Moretto J.A."/>
            <person name="Berthold D.E."/>
            <person name="Lefler F.W."/>
            <person name="Huang I.-S."/>
            <person name="Laughinghouse H. IV."/>
        </authorList>
    </citation>
    <scope>NUCLEOTIDE SEQUENCE [LARGE SCALE GENOMIC DNA]</scope>
    <source>
        <strain evidence="3 4">BLCC-F46</strain>
    </source>
</reference>
<dbReference type="Proteomes" id="UP001576774">
    <property type="component" value="Unassembled WGS sequence"/>
</dbReference>
<sequence>MLLQHRLNEIQSVVSGYQAQIDELNAKISALQAHAQKVGSVEAAMESAVQQLQTAIAMVNQVCPDELPEFKDVINSQFGDAPIAELPAANETTDSIEPTEPTAPTASTKPSGCDVYSDWESADKAIAAMKPNEVIDPTKGVIDVEPTEAAEPTESPAPSPEQKPPYHALSWREFLSYAKAQGVNTKGKTRAEIELELLSQSNK</sequence>
<evidence type="ECO:0000313" key="3">
    <source>
        <dbReference type="EMBL" id="MFB2878551.1"/>
    </source>
</evidence>
<feature type="compositionally biased region" description="Low complexity" evidence="2">
    <location>
        <begin position="98"/>
        <end position="111"/>
    </location>
</feature>
<accession>A0ABV4X6Y6</accession>
<comment type="caution">
    <text evidence="3">The sequence shown here is derived from an EMBL/GenBank/DDBJ whole genome shotgun (WGS) entry which is preliminary data.</text>
</comment>
<gene>
    <name evidence="3" type="ORF">ACE1CC_17005</name>
</gene>
<keyword evidence="1" id="KW-0175">Coiled coil</keyword>
<organism evidence="3 4">
    <name type="scientific">Floridaenema aerugineum BLCC-F46</name>
    <dbReference type="NCBI Taxonomy" id="3153654"/>
    <lineage>
        <taxon>Bacteria</taxon>
        <taxon>Bacillati</taxon>
        <taxon>Cyanobacteriota</taxon>
        <taxon>Cyanophyceae</taxon>
        <taxon>Oscillatoriophycideae</taxon>
        <taxon>Aerosakkonematales</taxon>
        <taxon>Aerosakkonemataceae</taxon>
        <taxon>Floridanema</taxon>
        <taxon>Floridanema aerugineum</taxon>
    </lineage>
</organism>
<feature type="coiled-coil region" evidence="1">
    <location>
        <begin position="7"/>
        <end position="34"/>
    </location>
</feature>
<evidence type="ECO:0000313" key="4">
    <source>
        <dbReference type="Proteomes" id="UP001576774"/>
    </source>
</evidence>
<name>A0ABV4X6Y6_9CYAN</name>
<evidence type="ECO:0000256" key="2">
    <source>
        <dbReference type="SAM" id="MobiDB-lite"/>
    </source>
</evidence>
<feature type="region of interest" description="Disordered" evidence="2">
    <location>
        <begin position="147"/>
        <end position="167"/>
    </location>
</feature>
<proteinExistence type="predicted"/>
<protein>
    <submittedName>
        <fullName evidence="3">Uncharacterized protein</fullName>
    </submittedName>
</protein>
<keyword evidence="4" id="KW-1185">Reference proteome</keyword>
<dbReference type="EMBL" id="JBHFNQ010000127">
    <property type="protein sequence ID" value="MFB2878551.1"/>
    <property type="molecule type" value="Genomic_DNA"/>
</dbReference>
<evidence type="ECO:0000256" key="1">
    <source>
        <dbReference type="SAM" id="Coils"/>
    </source>
</evidence>